<accession>A0A5C6U3F8</accession>
<organism evidence="2 3">
    <name type="scientific">Piscinibacter aquaticus</name>
    <dbReference type="NCBI Taxonomy" id="392597"/>
    <lineage>
        <taxon>Bacteria</taxon>
        <taxon>Pseudomonadati</taxon>
        <taxon>Pseudomonadota</taxon>
        <taxon>Betaproteobacteria</taxon>
        <taxon>Burkholderiales</taxon>
        <taxon>Sphaerotilaceae</taxon>
        <taxon>Piscinibacter</taxon>
    </lineage>
</organism>
<dbReference type="AlphaFoldDB" id="A0A5C6U3F8"/>
<evidence type="ECO:0000256" key="1">
    <source>
        <dbReference type="SAM" id="MobiDB-lite"/>
    </source>
</evidence>
<evidence type="ECO:0000313" key="3">
    <source>
        <dbReference type="Proteomes" id="UP000321832"/>
    </source>
</evidence>
<dbReference type="Proteomes" id="UP000321832">
    <property type="component" value="Unassembled WGS sequence"/>
</dbReference>
<name>A0A5C6U3F8_9BURK</name>
<dbReference type="EMBL" id="VOPW01000001">
    <property type="protein sequence ID" value="TXC67160.1"/>
    <property type="molecule type" value="Genomic_DNA"/>
</dbReference>
<gene>
    <name evidence="2" type="ORF">FSC37_19925</name>
</gene>
<proteinExistence type="predicted"/>
<reference evidence="2 3" key="1">
    <citation type="submission" date="2019-08" db="EMBL/GenBank/DDBJ databases">
        <authorList>
            <person name="Khan S.A."/>
            <person name="Jeon C.O."/>
            <person name="Jeong S.E."/>
        </authorList>
    </citation>
    <scope>NUCLEOTIDE SEQUENCE [LARGE SCALE GENOMIC DNA]</scope>
    <source>
        <strain evidence="3">IMCC1728</strain>
    </source>
</reference>
<protein>
    <submittedName>
        <fullName evidence="2">Uncharacterized protein</fullName>
    </submittedName>
</protein>
<feature type="region of interest" description="Disordered" evidence="1">
    <location>
        <begin position="1"/>
        <end position="30"/>
    </location>
</feature>
<evidence type="ECO:0000313" key="2">
    <source>
        <dbReference type="EMBL" id="TXC67160.1"/>
    </source>
</evidence>
<keyword evidence="3" id="KW-1185">Reference proteome</keyword>
<sequence>MPNARTPFAPATRRLRAAGPHGQGGASSLLRLSNAAAPRLPKAPALADWVQRAAGVLGLKHEGPAFAASEFR</sequence>
<comment type="caution">
    <text evidence="2">The sequence shown here is derived from an EMBL/GenBank/DDBJ whole genome shotgun (WGS) entry which is preliminary data.</text>
</comment>